<sequence length="323" mass="35176">MTATASLHRSRALLMLLCANFFWGLSFPVIKGVVLVQERLVPLAGSWFYTVNVVAPRFLLGVILILLFRPRTFFHSTRAEWTQGVVIGLFSAAGMLFQNDGLQFTAASTSAFLTQLYAILIPIYVALRSRRAPGPVVWLSCGLVLAGVAILGRFDWRAAHLGRGEWETLLASVFFMGQILWLEKPAFAANRALNLTLIMFATQAVVFGGLTLLTMPDWAALGTMWTSPAWVALILILTVFCTVVAYWLMNAWQPKISATEAGLIYCVEPIFGSAMALFVPGLISAAAAIAYANESLTMNLLVGGGLITAANVLIQLRPPLRHA</sequence>
<dbReference type="InterPro" id="IPR051258">
    <property type="entry name" value="Diverse_Substrate_Transporter"/>
</dbReference>
<dbReference type="GO" id="GO:0005886">
    <property type="term" value="C:plasma membrane"/>
    <property type="evidence" value="ECO:0007669"/>
    <property type="project" value="UniProtKB-SubCell"/>
</dbReference>
<feature type="transmembrane region" description="Helical" evidence="6">
    <location>
        <begin position="80"/>
        <end position="98"/>
    </location>
</feature>
<accession>A0A8F9TVL2</accession>
<dbReference type="AlphaFoldDB" id="A0A8F9TVL2"/>
<dbReference type="PANTHER" id="PTHR42920">
    <property type="entry name" value="OS03G0707200 PROTEIN-RELATED"/>
    <property type="match status" value="1"/>
</dbReference>
<evidence type="ECO:0000256" key="3">
    <source>
        <dbReference type="ARBA" id="ARBA00022692"/>
    </source>
</evidence>
<dbReference type="Pfam" id="PF00892">
    <property type="entry name" value="EamA"/>
    <property type="match status" value="1"/>
</dbReference>
<keyword evidence="4 6" id="KW-1133">Transmembrane helix</keyword>
<evidence type="ECO:0000256" key="5">
    <source>
        <dbReference type="ARBA" id="ARBA00023136"/>
    </source>
</evidence>
<organism evidence="8 9">
    <name type="scientific">Horticoccus luteus</name>
    <dbReference type="NCBI Taxonomy" id="2862869"/>
    <lineage>
        <taxon>Bacteria</taxon>
        <taxon>Pseudomonadati</taxon>
        <taxon>Verrucomicrobiota</taxon>
        <taxon>Opitutia</taxon>
        <taxon>Opitutales</taxon>
        <taxon>Opitutaceae</taxon>
        <taxon>Horticoccus</taxon>
    </lineage>
</organism>
<feature type="transmembrane region" description="Helical" evidence="6">
    <location>
        <begin position="136"/>
        <end position="154"/>
    </location>
</feature>
<evidence type="ECO:0000256" key="6">
    <source>
        <dbReference type="SAM" id="Phobius"/>
    </source>
</evidence>
<reference evidence="8" key="1">
    <citation type="submission" date="2021-08" db="EMBL/GenBank/DDBJ databases">
        <title>Genome of a novel bacterium of the phylum Verrucomicrobia, Oleiharenicola sp. KSB-15.</title>
        <authorList>
            <person name="Chung J.-H."/>
            <person name="Ahn J.-H."/>
            <person name="Yoon Y."/>
            <person name="Kim D.-Y."/>
            <person name="An S.-H."/>
            <person name="Park I."/>
            <person name="Yeon J."/>
        </authorList>
    </citation>
    <scope>NUCLEOTIDE SEQUENCE</scope>
    <source>
        <strain evidence="8">KSB-15</strain>
    </source>
</reference>
<keyword evidence="2" id="KW-1003">Cell membrane</keyword>
<dbReference type="Proteomes" id="UP000825051">
    <property type="component" value="Chromosome"/>
</dbReference>
<feature type="transmembrane region" description="Helical" evidence="6">
    <location>
        <begin position="47"/>
        <end position="68"/>
    </location>
</feature>
<evidence type="ECO:0000256" key="4">
    <source>
        <dbReference type="ARBA" id="ARBA00022989"/>
    </source>
</evidence>
<dbReference type="RefSeq" id="WP_220162147.1">
    <property type="nucleotide sequence ID" value="NZ_CP080507.1"/>
</dbReference>
<comment type="subcellular location">
    <subcellularLocation>
        <location evidence="1">Cell membrane</location>
        <topology evidence="1">Multi-pass membrane protein</topology>
    </subcellularLocation>
</comment>
<dbReference type="KEGG" id="ole:K0B96_16770"/>
<gene>
    <name evidence="8" type="ORF">K0B96_16770</name>
</gene>
<feature type="transmembrane region" description="Helical" evidence="6">
    <location>
        <begin position="298"/>
        <end position="316"/>
    </location>
</feature>
<feature type="domain" description="EamA" evidence="7">
    <location>
        <begin position="12"/>
        <end position="151"/>
    </location>
</feature>
<evidence type="ECO:0000256" key="2">
    <source>
        <dbReference type="ARBA" id="ARBA00022475"/>
    </source>
</evidence>
<keyword evidence="5 6" id="KW-0472">Membrane</keyword>
<feature type="transmembrane region" description="Helical" evidence="6">
    <location>
        <begin position="270"/>
        <end position="292"/>
    </location>
</feature>
<feature type="transmembrane region" description="Helical" evidence="6">
    <location>
        <begin position="227"/>
        <end position="249"/>
    </location>
</feature>
<name>A0A8F9TVL2_9BACT</name>
<proteinExistence type="predicted"/>
<evidence type="ECO:0000256" key="1">
    <source>
        <dbReference type="ARBA" id="ARBA00004651"/>
    </source>
</evidence>
<feature type="transmembrane region" description="Helical" evidence="6">
    <location>
        <begin position="12"/>
        <end position="35"/>
    </location>
</feature>
<keyword evidence="3 6" id="KW-0812">Transmembrane</keyword>
<dbReference type="InterPro" id="IPR000620">
    <property type="entry name" value="EamA_dom"/>
</dbReference>
<keyword evidence="9" id="KW-1185">Reference proteome</keyword>
<feature type="transmembrane region" description="Helical" evidence="6">
    <location>
        <begin position="195"/>
        <end position="215"/>
    </location>
</feature>
<feature type="transmembrane region" description="Helical" evidence="6">
    <location>
        <begin position="104"/>
        <end position="127"/>
    </location>
</feature>
<protein>
    <submittedName>
        <fullName evidence="8">DMT family transporter</fullName>
    </submittedName>
</protein>
<dbReference type="PANTHER" id="PTHR42920:SF5">
    <property type="entry name" value="EAMA DOMAIN-CONTAINING PROTEIN"/>
    <property type="match status" value="1"/>
</dbReference>
<dbReference type="EMBL" id="CP080507">
    <property type="protein sequence ID" value="QYM78935.1"/>
    <property type="molecule type" value="Genomic_DNA"/>
</dbReference>
<dbReference type="SUPFAM" id="SSF103481">
    <property type="entry name" value="Multidrug resistance efflux transporter EmrE"/>
    <property type="match status" value="2"/>
</dbReference>
<dbReference type="InterPro" id="IPR037185">
    <property type="entry name" value="EmrE-like"/>
</dbReference>
<evidence type="ECO:0000259" key="7">
    <source>
        <dbReference type="Pfam" id="PF00892"/>
    </source>
</evidence>
<feature type="transmembrane region" description="Helical" evidence="6">
    <location>
        <begin position="166"/>
        <end position="183"/>
    </location>
</feature>
<evidence type="ECO:0000313" key="8">
    <source>
        <dbReference type="EMBL" id="QYM78935.1"/>
    </source>
</evidence>
<evidence type="ECO:0000313" key="9">
    <source>
        <dbReference type="Proteomes" id="UP000825051"/>
    </source>
</evidence>